<dbReference type="Proteomes" id="UP001165080">
    <property type="component" value="Unassembled WGS sequence"/>
</dbReference>
<dbReference type="OrthoDB" id="561064at2759"/>
<organism evidence="1 2">
    <name type="scientific">Pleodorina starrii</name>
    <dbReference type="NCBI Taxonomy" id="330485"/>
    <lineage>
        <taxon>Eukaryota</taxon>
        <taxon>Viridiplantae</taxon>
        <taxon>Chlorophyta</taxon>
        <taxon>core chlorophytes</taxon>
        <taxon>Chlorophyceae</taxon>
        <taxon>CS clade</taxon>
        <taxon>Chlamydomonadales</taxon>
        <taxon>Volvocaceae</taxon>
        <taxon>Pleodorina</taxon>
    </lineage>
</organism>
<gene>
    <name evidence="1" type="primary">PLESTMB000183</name>
    <name evidence="1" type="ORF">PLESTB_000645900</name>
</gene>
<dbReference type="AlphaFoldDB" id="A0A9W6BIW9"/>
<name>A0A9W6BIW9_9CHLO</name>
<accession>A0A9W6BIW9</accession>
<dbReference type="SUPFAM" id="SSF52047">
    <property type="entry name" value="RNI-like"/>
    <property type="match status" value="1"/>
</dbReference>
<keyword evidence="2" id="KW-1185">Reference proteome</keyword>
<comment type="caution">
    <text evidence="1">The sequence shown here is derived from an EMBL/GenBank/DDBJ whole genome shotgun (WGS) entry which is preliminary data.</text>
</comment>
<evidence type="ECO:0000313" key="1">
    <source>
        <dbReference type="EMBL" id="GLC52585.1"/>
    </source>
</evidence>
<sequence length="703" mass="75821">MSQAPNEQTRLVSGAASANLLEAMHIMLSWSVNRSTSLFGGGRNSGFVTAKLRETCRAFRDVYDQTVQTIFLRTNFPAGPSPEEISATIRKAVARGCRPTTVVIGNIFADVELLDEQTLNFLSNVARAASVDSIRLQRRLEVTDAVARAVAEVSPKLSRLAFACPCTRAVAGAGDGGSVWETDPNQTAALRLLLQLAGPRLRDLRMNLSHDYWPPPTPHPLSYCTALTKLDLQFGNPDMAAEPSLMRTLSCLTSLRDLSLNEGGYSDLDAAARQARAPELLESCLSPMTALTRLDIGLCCLQHWPHRGPLSLPLDDRLPLDEILAHPRYAQHPAAAAQLLAAVAAEWRALLAAARCMPGLRELRTPAQAVASDLASLTALTHLHVGAIVLHTASEPSPAALGPSLAPVHDLPPQLQRLTVNMPLTLPPTLALRQSPSAVLAGAPKISLLVVPHGSNYPQPPWSLKFQGDDMDEEGRLTVAATAAMRRAVSSLAASFDFGCPCDEKTIERGVEVEAINADWTAVYSPANGGPAAEEAGAGGPPAPMTHCGSWLGALTELRPLGLRLTRFQLSTADMLGIVCCFAGLKELHLRECGYDLPSLPLLAAMPALERLALECGEWAWESWEERVRPHSYDVMDVFYALIEPAVDGGAPGAGAASRLWSVRVFCDGNEDKEWLQEVLEPVIERAAQQRPDYLELKVHVDL</sequence>
<reference evidence="1 2" key="1">
    <citation type="journal article" date="2023" name="Commun. Biol.">
        <title>Reorganization of the ancestral sex-determining regions during the evolution of trioecy in Pleodorina starrii.</title>
        <authorList>
            <person name="Takahashi K."/>
            <person name="Suzuki S."/>
            <person name="Kawai-Toyooka H."/>
            <person name="Yamamoto K."/>
            <person name="Hamaji T."/>
            <person name="Ootsuki R."/>
            <person name="Yamaguchi H."/>
            <person name="Kawachi M."/>
            <person name="Higashiyama T."/>
            <person name="Nozaki H."/>
        </authorList>
    </citation>
    <scope>NUCLEOTIDE SEQUENCE [LARGE SCALE GENOMIC DNA]</scope>
    <source>
        <strain evidence="1 2">NIES-4479</strain>
    </source>
</reference>
<protein>
    <submittedName>
        <fullName evidence="1">Uncharacterized protein</fullName>
    </submittedName>
</protein>
<dbReference type="EMBL" id="BRXU01000006">
    <property type="protein sequence ID" value="GLC52585.1"/>
    <property type="molecule type" value="Genomic_DNA"/>
</dbReference>
<proteinExistence type="predicted"/>
<evidence type="ECO:0000313" key="2">
    <source>
        <dbReference type="Proteomes" id="UP001165080"/>
    </source>
</evidence>